<dbReference type="InterPro" id="IPR006311">
    <property type="entry name" value="TAT_signal"/>
</dbReference>
<evidence type="ECO:0000313" key="4">
    <source>
        <dbReference type="Proteomes" id="UP000322981"/>
    </source>
</evidence>
<dbReference type="OrthoDB" id="5670809at2"/>
<dbReference type="InterPro" id="IPR038404">
    <property type="entry name" value="TRAP_DctP_sf"/>
</dbReference>
<dbReference type="NCBIfam" id="TIGR01409">
    <property type="entry name" value="TAT_signal_seq"/>
    <property type="match status" value="1"/>
</dbReference>
<dbReference type="Gene3D" id="3.40.190.170">
    <property type="entry name" value="Bacterial extracellular solute-binding protein, family 7"/>
    <property type="match status" value="1"/>
</dbReference>
<dbReference type="NCBIfam" id="NF037995">
    <property type="entry name" value="TRAP_S1"/>
    <property type="match status" value="1"/>
</dbReference>
<dbReference type="InterPro" id="IPR019546">
    <property type="entry name" value="TAT_signal_bac_arc"/>
</dbReference>
<dbReference type="PANTHER" id="PTHR33376:SF5">
    <property type="entry name" value="EXTRACYTOPLASMIC SOLUTE RECEPTOR PROTEIN"/>
    <property type="match status" value="1"/>
</dbReference>
<reference evidence="3 4" key="1">
    <citation type="submission" date="2019-09" db="EMBL/GenBank/DDBJ databases">
        <title>Whole-genome sequence of the purple sulfur bacterium Thiohalocapsa marina DSM 19078.</title>
        <authorList>
            <person name="Kyndt J.A."/>
            <person name="Meyer T.E."/>
        </authorList>
    </citation>
    <scope>NUCLEOTIDE SEQUENCE [LARGE SCALE GENOMIC DNA]</scope>
    <source>
        <strain evidence="3 4">DSM 19078</strain>
    </source>
</reference>
<name>A0A5M8FI69_9GAMM</name>
<dbReference type="Pfam" id="PF03480">
    <property type="entry name" value="DctP"/>
    <property type="match status" value="1"/>
</dbReference>
<sequence length="398" mass="43720">MKKTTSEITTTHDAAAGTAVAETGGVTGNRRDAAPDARRRGFLKTAAAVGATTLVGAPFIRNAEAAKGHVWKVQTVWDAGTTGYTLFEEWARGLKELSGGELEMQPFAAKSVAADNNALFDAVRNGVLQGMNPFTLYWAGKIPASVFLSSYPAGPDQPMQWDTMFYGLGMLDMAREIYRKKGLVYVAPIQHDANIIHSKRPVNSLADLKGMKIRVPGGMVAEVFQKFGVSTVSLPGSDIFPALEKGTIDAADYVGPAVNWDLGFAQVAKYILFGPPGTMSIYQPVDLMDLTVNVRAWDRLGPRMQGFVEEQVHNYSLRHYTAIQKRNMEAMDKFLEAGSVVSRLSGEDVMEFRRAAIPIWFNWANKDEDARRVFDLQLAYMKNDIMGYVSEADLKGLS</sequence>
<dbReference type="InterPro" id="IPR018389">
    <property type="entry name" value="DctP_fam"/>
</dbReference>
<keyword evidence="4" id="KW-1185">Reference proteome</keyword>
<dbReference type="SUPFAM" id="SSF53850">
    <property type="entry name" value="Periplasmic binding protein-like II"/>
    <property type="match status" value="1"/>
</dbReference>
<organism evidence="3 4">
    <name type="scientific">Thiohalocapsa marina</name>
    <dbReference type="NCBI Taxonomy" id="424902"/>
    <lineage>
        <taxon>Bacteria</taxon>
        <taxon>Pseudomonadati</taxon>
        <taxon>Pseudomonadota</taxon>
        <taxon>Gammaproteobacteria</taxon>
        <taxon>Chromatiales</taxon>
        <taxon>Chromatiaceae</taxon>
        <taxon>Thiohalocapsa</taxon>
    </lineage>
</organism>
<gene>
    <name evidence="3" type="ORF">F2Q65_12430</name>
</gene>
<feature type="region of interest" description="Disordered" evidence="2">
    <location>
        <begin position="1"/>
        <end position="37"/>
    </location>
</feature>
<proteinExistence type="predicted"/>
<protein>
    <submittedName>
        <fullName evidence="3">Twin-arginine translocation signal domain-containing protein</fullName>
    </submittedName>
</protein>
<dbReference type="EMBL" id="VWXX01000020">
    <property type="protein sequence ID" value="KAA6184379.1"/>
    <property type="molecule type" value="Genomic_DNA"/>
</dbReference>
<accession>A0A5M8FI69</accession>
<dbReference type="AlphaFoldDB" id="A0A5M8FI69"/>
<dbReference type="PANTHER" id="PTHR33376">
    <property type="match status" value="1"/>
</dbReference>
<dbReference type="Proteomes" id="UP000322981">
    <property type="component" value="Unassembled WGS sequence"/>
</dbReference>
<dbReference type="PROSITE" id="PS51318">
    <property type="entry name" value="TAT"/>
    <property type="match status" value="1"/>
</dbReference>
<evidence type="ECO:0000313" key="3">
    <source>
        <dbReference type="EMBL" id="KAA6184379.1"/>
    </source>
</evidence>
<dbReference type="GO" id="GO:0055085">
    <property type="term" value="P:transmembrane transport"/>
    <property type="evidence" value="ECO:0007669"/>
    <property type="project" value="InterPro"/>
</dbReference>
<feature type="compositionally biased region" description="Low complexity" evidence="2">
    <location>
        <begin position="9"/>
        <end position="24"/>
    </location>
</feature>
<keyword evidence="1" id="KW-0732">Signal</keyword>
<dbReference type="RefSeq" id="WP_150093737.1">
    <property type="nucleotide sequence ID" value="NZ_JBFUOH010000116.1"/>
</dbReference>
<comment type="caution">
    <text evidence="3">The sequence shown here is derived from an EMBL/GenBank/DDBJ whole genome shotgun (WGS) entry which is preliminary data.</text>
</comment>
<evidence type="ECO:0000256" key="1">
    <source>
        <dbReference type="ARBA" id="ARBA00022729"/>
    </source>
</evidence>
<evidence type="ECO:0000256" key="2">
    <source>
        <dbReference type="SAM" id="MobiDB-lite"/>
    </source>
</evidence>